<proteinExistence type="predicted"/>
<evidence type="ECO:0000313" key="1">
    <source>
        <dbReference type="EMBL" id="MDR6940841.1"/>
    </source>
</evidence>
<dbReference type="EMBL" id="JAVDUU010000001">
    <property type="protein sequence ID" value="MDR6940841.1"/>
    <property type="molecule type" value="Genomic_DNA"/>
</dbReference>
<accession>A0ABU1T6I9</accession>
<protein>
    <submittedName>
        <fullName evidence="1">Uncharacterized protein</fullName>
    </submittedName>
</protein>
<keyword evidence="2" id="KW-1185">Reference proteome</keyword>
<name>A0ABU1T6I9_9SPHI</name>
<reference evidence="1 2" key="1">
    <citation type="submission" date="2023-07" db="EMBL/GenBank/DDBJ databases">
        <title>Sorghum-associated microbial communities from plants grown in Nebraska, USA.</title>
        <authorList>
            <person name="Schachtman D."/>
        </authorList>
    </citation>
    <scope>NUCLEOTIDE SEQUENCE [LARGE SCALE GENOMIC DNA]</scope>
    <source>
        <strain evidence="1 2">3262</strain>
    </source>
</reference>
<evidence type="ECO:0000313" key="2">
    <source>
        <dbReference type="Proteomes" id="UP001247620"/>
    </source>
</evidence>
<comment type="caution">
    <text evidence="1">The sequence shown here is derived from an EMBL/GenBank/DDBJ whole genome shotgun (WGS) entry which is preliminary data.</text>
</comment>
<organism evidence="1 2">
    <name type="scientific">Mucilaginibacter pocheonensis</name>
    <dbReference type="NCBI Taxonomy" id="398050"/>
    <lineage>
        <taxon>Bacteria</taxon>
        <taxon>Pseudomonadati</taxon>
        <taxon>Bacteroidota</taxon>
        <taxon>Sphingobacteriia</taxon>
        <taxon>Sphingobacteriales</taxon>
        <taxon>Sphingobacteriaceae</taxon>
        <taxon>Mucilaginibacter</taxon>
    </lineage>
</organism>
<dbReference type="RefSeq" id="WP_310091966.1">
    <property type="nucleotide sequence ID" value="NZ_JAVDUU010000001.1"/>
</dbReference>
<sequence length="59" mass="6585">MRPSLFISTDKSPLVSIEEIISFVDKAIASNKKIKEIIALINLPVEERIDSINEVVVSM</sequence>
<dbReference type="Proteomes" id="UP001247620">
    <property type="component" value="Unassembled WGS sequence"/>
</dbReference>
<gene>
    <name evidence="1" type="ORF">J2W55_000669</name>
</gene>